<feature type="compositionally biased region" description="Low complexity" evidence="1">
    <location>
        <begin position="38"/>
        <end position="50"/>
    </location>
</feature>
<accession>A0A1G1W765</accession>
<evidence type="ECO:0000313" key="4">
    <source>
        <dbReference type="Proteomes" id="UP000176631"/>
    </source>
</evidence>
<comment type="caution">
    <text evidence="3">The sequence shown here is derived from an EMBL/GenBank/DDBJ whole genome shotgun (WGS) entry which is preliminary data.</text>
</comment>
<dbReference type="AlphaFoldDB" id="A0A1G1W765"/>
<evidence type="ECO:0000256" key="1">
    <source>
        <dbReference type="SAM" id="MobiDB-lite"/>
    </source>
</evidence>
<feature type="transmembrane region" description="Helical" evidence="2">
    <location>
        <begin position="7"/>
        <end position="29"/>
    </location>
</feature>
<keyword evidence="2" id="KW-1133">Transmembrane helix</keyword>
<keyword evidence="2" id="KW-0812">Transmembrane</keyword>
<reference evidence="3 4" key="1">
    <citation type="journal article" date="2016" name="Nat. Commun.">
        <title>Thousands of microbial genomes shed light on interconnected biogeochemical processes in an aquifer system.</title>
        <authorList>
            <person name="Anantharaman K."/>
            <person name="Brown C.T."/>
            <person name="Hug L.A."/>
            <person name="Sharon I."/>
            <person name="Castelle C.J."/>
            <person name="Probst A.J."/>
            <person name="Thomas B.C."/>
            <person name="Singh A."/>
            <person name="Wilkins M.J."/>
            <person name="Karaoz U."/>
            <person name="Brodie E.L."/>
            <person name="Williams K.H."/>
            <person name="Hubbard S.S."/>
            <person name="Banfield J.F."/>
        </authorList>
    </citation>
    <scope>NUCLEOTIDE SEQUENCE [LARGE SCALE GENOMIC DNA]</scope>
</reference>
<organism evidence="3 4">
    <name type="scientific">Candidatus Woykebacteria bacterium RBG_13_40_15</name>
    <dbReference type="NCBI Taxonomy" id="1802593"/>
    <lineage>
        <taxon>Bacteria</taxon>
        <taxon>Candidatus Woykeibacteriota</taxon>
    </lineage>
</organism>
<keyword evidence="2" id="KW-0472">Membrane</keyword>
<evidence type="ECO:0000313" key="3">
    <source>
        <dbReference type="EMBL" id="OGY23481.1"/>
    </source>
</evidence>
<name>A0A1G1W765_9BACT</name>
<dbReference type="Proteomes" id="UP000176631">
    <property type="component" value="Unassembled WGS sequence"/>
</dbReference>
<dbReference type="EMBL" id="MHCP01000025">
    <property type="protein sequence ID" value="OGY23481.1"/>
    <property type="molecule type" value="Genomic_DNA"/>
</dbReference>
<evidence type="ECO:0000256" key="2">
    <source>
        <dbReference type="SAM" id="Phobius"/>
    </source>
</evidence>
<protein>
    <submittedName>
        <fullName evidence="3">Uncharacterized protein</fullName>
    </submittedName>
</protein>
<sequence>MPRVLKWSLVVLIIILVGVGGFFAGKFYWQRSDKDTDNSSQNQSTSSAKKSSNEQAAAEAEGCWKEYKNQPVGYSLKYPCDWTLTETNEFSETIGMNVKYVTIKTPDNKYFLFWGYKKSAEAGFTNNDRTGIGAGDFVNQPAMAFNILGVNVVPKQLVYQGKVKEYFYEQPQAGVAQCACNFIGMFSYNQSQDYDALDMTNLNYVTTVKQILQSVQKI</sequence>
<proteinExistence type="predicted"/>
<gene>
    <name evidence="3" type="ORF">A2172_04680</name>
</gene>
<feature type="region of interest" description="Disordered" evidence="1">
    <location>
        <begin position="33"/>
        <end position="53"/>
    </location>
</feature>